<dbReference type="Gene3D" id="1.10.357.10">
    <property type="entry name" value="Tetracycline Repressor, domain 2"/>
    <property type="match status" value="1"/>
</dbReference>
<dbReference type="InterPro" id="IPR009057">
    <property type="entry name" value="Homeodomain-like_sf"/>
</dbReference>
<dbReference type="STRING" id="526226.Gbro_1241"/>
<evidence type="ECO:0000256" key="3">
    <source>
        <dbReference type="ARBA" id="ARBA00023163"/>
    </source>
</evidence>
<dbReference type="GO" id="GO:0003700">
    <property type="term" value="F:DNA-binding transcription factor activity"/>
    <property type="evidence" value="ECO:0007669"/>
    <property type="project" value="TreeGrafter"/>
</dbReference>
<protein>
    <submittedName>
        <fullName evidence="6">Regulatory protein TetR</fullName>
    </submittedName>
</protein>
<gene>
    <name evidence="6" type="ordered locus">Gbro_1241</name>
</gene>
<dbReference type="RefSeq" id="WP_012833110.1">
    <property type="nucleotide sequence ID" value="NC_013441.1"/>
</dbReference>
<evidence type="ECO:0000256" key="4">
    <source>
        <dbReference type="PROSITE-ProRule" id="PRU00335"/>
    </source>
</evidence>
<dbReference type="EMBL" id="CP001802">
    <property type="protein sequence ID" value="ACY20537.1"/>
    <property type="molecule type" value="Genomic_DNA"/>
</dbReference>
<dbReference type="Pfam" id="PF00440">
    <property type="entry name" value="TetR_N"/>
    <property type="match status" value="1"/>
</dbReference>
<reference evidence="6 7" key="2">
    <citation type="journal article" date="2010" name="Stand. Genomic Sci.">
        <title>Complete genome sequence of Gordonia bronchialis type strain (3410).</title>
        <authorList>
            <person name="Ivanova N."/>
            <person name="Sikorski J."/>
            <person name="Jando M."/>
            <person name="Lapidus A."/>
            <person name="Nolan M."/>
            <person name="Lucas S."/>
            <person name="Del Rio T.G."/>
            <person name="Tice H."/>
            <person name="Copeland A."/>
            <person name="Cheng J.F."/>
            <person name="Chen F."/>
            <person name="Bruce D."/>
            <person name="Goodwin L."/>
            <person name="Pitluck S."/>
            <person name="Mavromatis K."/>
            <person name="Ovchinnikova G."/>
            <person name="Pati A."/>
            <person name="Chen A."/>
            <person name="Palaniappan K."/>
            <person name="Land M."/>
            <person name="Hauser L."/>
            <person name="Chang Y.J."/>
            <person name="Jeffries C.D."/>
            <person name="Chain P."/>
            <person name="Saunders E."/>
            <person name="Han C."/>
            <person name="Detter J.C."/>
            <person name="Brettin T."/>
            <person name="Rohde M."/>
            <person name="Goker M."/>
            <person name="Bristow J."/>
            <person name="Eisen J.A."/>
            <person name="Markowitz V."/>
            <person name="Hugenholtz P."/>
            <person name="Klenk H.P."/>
            <person name="Kyrpides N.C."/>
        </authorList>
    </citation>
    <scope>NUCLEOTIDE SEQUENCE [LARGE SCALE GENOMIC DNA]</scope>
    <source>
        <strain evidence="7">ATCC 25592 / DSM 43247 / BCRC 13721 / JCM 3198 / KCTC 3076 / NBRC 16047 / NCTC 10667</strain>
    </source>
</reference>
<reference evidence="7" key="1">
    <citation type="submission" date="2009-10" db="EMBL/GenBank/DDBJ databases">
        <title>The complete chromosome of Gordonia bronchialis DSM 43247.</title>
        <authorList>
            <consortium name="US DOE Joint Genome Institute (JGI-PGF)"/>
            <person name="Lucas S."/>
            <person name="Copeland A."/>
            <person name="Lapidus A."/>
            <person name="Glavina del Rio T."/>
            <person name="Dalin E."/>
            <person name="Tice H."/>
            <person name="Bruce D."/>
            <person name="Goodwin L."/>
            <person name="Pitluck S."/>
            <person name="Kyrpides N."/>
            <person name="Mavromatis K."/>
            <person name="Ivanova N."/>
            <person name="Ovchinnikova G."/>
            <person name="Saunders E."/>
            <person name="Brettin T."/>
            <person name="Detter J.C."/>
            <person name="Han C."/>
            <person name="Larimer F."/>
            <person name="Land M."/>
            <person name="Hauser L."/>
            <person name="Markowitz V."/>
            <person name="Cheng J.-F."/>
            <person name="Hugenholtz P."/>
            <person name="Woyke T."/>
            <person name="Wu D."/>
            <person name="Jando M."/>
            <person name="Schneider S."/>
            <person name="Goeker M."/>
            <person name="Klenk H.-P."/>
            <person name="Eisen J.A."/>
        </authorList>
    </citation>
    <scope>NUCLEOTIDE SEQUENCE [LARGE SCALE GENOMIC DNA]</scope>
    <source>
        <strain evidence="7">ATCC 25592 / DSM 43247 / BCRC 13721 / JCM 3198 / KCTC 3076 / NBRC 16047 / NCTC 10667</strain>
    </source>
</reference>
<dbReference type="HOGENOM" id="CLU_099797_0_0_11"/>
<name>D0L5K8_GORB4</name>
<dbReference type="Proteomes" id="UP000001219">
    <property type="component" value="Chromosome"/>
</dbReference>
<dbReference type="InterPro" id="IPR050109">
    <property type="entry name" value="HTH-type_TetR-like_transc_reg"/>
</dbReference>
<accession>D0L5K8</accession>
<dbReference type="Gene3D" id="1.10.10.60">
    <property type="entry name" value="Homeodomain-like"/>
    <property type="match status" value="1"/>
</dbReference>
<dbReference type="KEGG" id="gbr:Gbro_1241"/>
<evidence type="ECO:0000313" key="7">
    <source>
        <dbReference type="Proteomes" id="UP000001219"/>
    </source>
</evidence>
<sequence length="193" mass="20636">MSAPHRFPTRRRAALFDALLTLFLDEGFAHLAIADIAARLRCSKSTLYTLAESKEQLATLAVTHFFRTATDQVEDRVAAVDDPAERVSTYLLAVGEALAPASAAFIRDVNAFSPTRALYELNTAAAARRVQTLISDGAAAGAFRDVDAAFAADLAASMMSRIQRGEVAEVTGLDDATAYRQLAAILTVGIHAH</sequence>
<keyword evidence="3" id="KW-0804">Transcription</keyword>
<dbReference type="GO" id="GO:0000976">
    <property type="term" value="F:transcription cis-regulatory region binding"/>
    <property type="evidence" value="ECO:0007669"/>
    <property type="project" value="TreeGrafter"/>
</dbReference>
<keyword evidence="1" id="KW-0805">Transcription regulation</keyword>
<organism evidence="6 7">
    <name type="scientific">Gordonia bronchialis (strain ATCC 25592 / DSM 43247 / BCRC 13721 / JCM 3198 / KCTC 3076 / NBRC 16047 / NCTC 10667)</name>
    <name type="common">Rhodococcus bronchialis</name>
    <dbReference type="NCBI Taxonomy" id="526226"/>
    <lineage>
        <taxon>Bacteria</taxon>
        <taxon>Bacillati</taxon>
        <taxon>Actinomycetota</taxon>
        <taxon>Actinomycetes</taxon>
        <taxon>Mycobacteriales</taxon>
        <taxon>Gordoniaceae</taxon>
        <taxon>Gordonia</taxon>
    </lineage>
</organism>
<evidence type="ECO:0000313" key="6">
    <source>
        <dbReference type="EMBL" id="ACY20537.1"/>
    </source>
</evidence>
<dbReference type="PANTHER" id="PTHR30055">
    <property type="entry name" value="HTH-TYPE TRANSCRIPTIONAL REGULATOR RUTR"/>
    <property type="match status" value="1"/>
</dbReference>
<dbReference type="OrthoDB" id="5181477at2"/>
<dbReference type="InterPro" id="IPR001647">
    <property type="entry name" value="HTH_TetR"/>
</dbReference>
<evidence type="ECO:0000259" key="5">
    <source>
        <dbReference type="PROSITE" id="PS50977"/>
    </source>
</evidence>
<dbReference type="PROSITE" id="PS50977">
    <property type="entry name" value="HTH_TETR_2"/>
    <property type="match status" value="1"/>
</dbReference>
<feature type="DNA-binding region" description="H-T-H motif" evidence="4">
    <location>
        <begin position="32"/>
        <end position="51"/>
    </location>
</feature>
<keyword evidence="7" id="KW-1185">Reference proteome</keyword>
<evidence type="ECO:0000256" key="1">
    <source>
        <dbReference type="ARBA" id="ARBA00023015"/>
    </source>
</evidence>
<keyword evidence="2 4" id="KW-0238">DNA-binding</keyword>
<proteinExistence type="predicted"/>
<evidence type="ECO:0000256" key="2">
    <source>
        <dbReference type="ARBA" id="ARBA00023125"/>
    </source>
</evidence>
<dbReference type="eggNOG" id="COG1309">
    <property type="taxonomic scope" value="Bacteria"/>
</dbReference>
<dbReference type="AlphaFoldDB" id="D0L5K8"/>
<dbReference type="PANTHER" id="PTHR30055:SF234">
    <property type="entry name" value="HTH-TYPE TRANSCRIPTIONAL REGULATOR BETI"/>
    <property type="match status" value="1"/>
</dbReference>
<feature type="domain" description="HTH tetR-type" evidence="5">
    <location>
        <begin position="9"/>
        <end position="69"/>
    </location>
</feature>
<dbReference type="SUPFAM" id="SSF46689">
    <property type="entry name" value="Homeodomain-like"/>
    <property type="match status" value="1"/>
</dbReference>